<proteinExistence type="predicted"/>
<dbReference type="HOGENOM" id="CLU_1000036_0_0_9"/>
<dbReference type="EMBL" id="HG917868">
    <property type="protein sequence ID" value="CDM69002.1"/>
    <property type="molecule type" value="Genomic_DNA"/>
</dbReference>
<dbReference type="KEGG" id="clt:CM240_1844"/>
<evidence type="ECO:0000313" key="2">
    <source>
        <dbReference type="Proteomes" id="UP000019426"/>
    </source>
</evidence>
<protein>
    <submittedName>
        <fullName evidence="1">Uncharacterized protein</fullName>
    </submittedName>
</protein>
<dbReference type="RefSeq" id="WP_044038574.1">
    <property type="nucleotide sequence ID" value="NZ_HG917868.1"/>
</dbReference>
<name>W6S3V3_9CLOT</name>
<gene>
    <name evidence="1" type="ORF">CM240_1844</name>
</gene>
<keyword evidence="2" id="KW-1185">Reference proteome</keyword>
<dbReference type="Proteomes" id="UP000019426">
    <property type="component" value="Chromosome M2/40_rep1"/>
</dbReference>
<dbReference type="PATRIC" id="fig|1216932.3.peg.1842"/>
<sequence>MGKEKVSITIENPMINITGTMNIDLVVKIKNNMDINLETLLIKEERNPYISWISESKEMVLGKLDKGESTTVLLPVSIVSLPEVINNPFNIKTDDGYLVEYQNVYPPIMFNIRGEYSYLKNNEMTMDFAYSNSVLLGNVSVATTRGYFSQIIELSCDEKTIEYVKNVSVEEEIKNIDKKKEIKGKVKVEIEGNLKITIDYKVVDQEKLKRVINNINFKKNIFAPSDFKADEKSLKINFNLLSMTHVIDNLFNLEGALVIITNGYSRGIIDEEINSQSK</sequence>
<dbReference type="AlphaFoldDB" id="W6S3V3"/>
<reference evidence="1 2" key="1">
    <citation type="submission" date="2013-11" db="EMBL/GenBank/DDBJ databases">
        <title>Complete genome sequence of Clostridum sp. M2/40.</title>
        <authorList>
            <person name="Wibberg D."/>
            <person name="Puehler A."/>
            <person name="Schlueter A."/>
        </authorList>
    </citation>
    <scope>NUCLEOTIDE SEQUENCE [LARGE SCALE GENOMIC DNA]</scope>
    <source>
        <strain evidence="2">M2/40</strain>
    </source>
</reference>
<organism evidence="1 2">
    <name type="scientific">Clostridium bornimense</name>
    <dbReference type="NCBI Taxonomy" id="1216932"/>
    <lineage>
        <taxon>Bacteria</taxon>
        <taxon>Bacillati</taxon>
        <taxon>Bacillota</taxon>
        <taxon>Clostridia</taxon>
        <taxon>Eubacteriales</taxon>
        <taxon>Clostridiaceae</taxon>
        <taxon>Clostridium</taxon>
    </lineage>
</organism>
<dbReference type="STRING" id="1216932.CM240_1844"/>
<accession>W6S3V3</accession>
<evidence type="ECO:0000313" key="1">
    <source>
        <dbReference type="EMBL" id="CDM69002.1"/>
    </source>
</evidence>